<name>A0A6C0JB33_9ZZZZ</name>
<reference evidence="2" key="1">
    <citation type="journal article" date="2020" name="Nature">
        <title>Giant virus diversity and host interactions through global metagenomics.</title>
        <authorList>
            <person name="Schulz F."/>
            <person name="Roux S."/>
            <person name="Paez-Espino D."/>
            <person name="Jungbluth S."/>
            <person name="Walsh D.A."/>
            <person name="Denef V.J."/>
            <person name="McMahon K.D."/>
            <person name="Konstantinidis K.T."/>
            <person name="Eloe-Fadrosh E.A."/>
            <person name="Kyrpides N.C."/>
            <person name="Woyke T."/>
        </authorList>
    </citation>
    <scope>NUCLEOTIDE SEQUENCE</scope>
    <source>
        <strain evidence="2">GVMAG-M-3300025880-76</strain>
    </source>
</reference>
<feature type="compositionally biased region" description="Polar residues" evidence="1">
    <location>
        <begin position="37"/>
        <end position="54"/>
    </location>
</feature>
<accession>A0A6C0JB33</accession>
<organism evidence="2">
    <name type="scientific">viral metagenome</name>
    <dbReference type="NCBI Taxonomy" id="1070528"/>
    <lineage>
        <taxon>unclassified sequences</taxon>
        <taxon>metagenomes</taxon>
        <taxon>organismal metagenomes</taxon>
    </lineage>
</organism>
<feature type="region of interest" description="Disordered" evidence="1">
    <location>
        <begin position="26"/>
        <end position="54"/>
    </location>
</feature>
<evidence type="ECO:0000313" key="2">
    <source>
        <dbReference type="EMBL" id="QHU02862.1"/>
    </source>
</evidence>
<evidence type="ECO:0000256" key="1">
    <source>
        <dbReference type="SAM" id="MobiDB-lite"/>
    </source>
</evidence>
<protein>
    <submittedName>
        <fullName evidence="2">Uncharacterized protein</fullName>
    </submittedName>
</protein>
<dbReference type="EMBL" id="MN740366">
    <property type="protein sequence ID" value="QHU02862.1"/>
    <property type="molecule type" value="Genomic_DNA"/>
</dbReference>
<dbReference type="AlphaFoldDB" id="A0A6C0JB33"/>
<proteinExistence type="predicted"/>
<sequence length="115" mass="13261">MSDIEYGMKDRCESFDFCESITSNRSNSIDEGYISSGPDSRSNSISENDSQITSQYRRTGFIPVPNKQLKHRKREINYDGSSAHDVGVLTPTPSKYYKMMIENYERLQEFISPKK</sequence>